<evidence type="ECO:0000256" key="2">
    <source>
        <dbReference type="ARBA" id="ARBA00022679"/>
    </source>
</evidence>
<evidence type="ECO:0000256" key="6">
    <source>
        <dbReference type="PIRSR" id="PIRSR620019-2"/>
    </source>
</evidence>
<evidence type="ECO:0000256" key="5">
    <source>
        <dbReference type="PIRSR" id="PIRSR620019-1"/>
    </source>
</evidence>
<evidence type="ECO:0000313" key="7">
    <source>
        <dbReference type="EMBL" id="XBO69437.1"/>
    </source>
</evidence>
<dbReference type="InterPro" id="IPR050179">
    <property type="entry name" value="Trans_hexapeptide_repeat"/>
</dbReference>
<evidence type="ECO:0000256" key="4">
    <source>
        <dbReference type="ARBA" id="ARBA00023315"/>
    </source>
</evidence>
<feature type="binding site" evidence="6">
    <location>
        <position position="145"/>
    </location>
    <ligand>
        <name>acetyl-CoA</name>
        <dbReference type="ChEBI" id="CHEBI:57288"/>
    </ligand>
</feature>
<dbReference type="GO" id="GO:0016746">
    <property type="term" value="F:acyltransferase activity"/>
    <property type="evidence" value="ECO:0007669"/>
    <property type="project" value="UniProtKB-KW"/>
</dbReference>
<dbReference type="CDD" id="cd03360">
    <property type="entry name" value="LbH_AT_putative"/>
    <property type="match status" value="1"/>
</dbReference>
<dbReference type="PANTHER" id="PTHR43300:SF7">
    <property type="entry name" value="UDP-N-ACETYLBACILLOSAMINE N-ACETYLTRANSFERASE"/>
    <property type="match status" value="1"/>
</dbReference>
<dbReference type="EMBL" id="CP098827">
    <property type="protein sequence ID" value="XBO69437.1"/>
    <property type="molecule type" value="Genomic_DNA"/>
</dbReference>
<keyword evidence="4" id="KW-0012">Acyltransferase</keyword>
<proteinExistence type="inferred from homology"/>
<dbReference type="InterPro" id="IPR001451">
    <property type="entry name" value="Hexapep"/>
</dbReference>
<evidence type="ECO:0000256" key="1">
    <source>
        <dbReference type="ARBA" id="ARBA00007274"/>
    </source>
</evidence>
<comment type="similarity">
    <text evidence="1">Belongs to the transferase hexapeptide repeat family.</text>
</comment>
<sequence>MKQCFVIGGGGHARVLLHGLRGLGWQVAGYVAQEPSSAMPVPWLGQDRCRLASPEGLPGVAFLGVGMVTSAPWRRSLIEAFLAQGFDLPPLITHNAMVHDDVKLGDGSVILDGAVVVTGSRLGRGCLINTRAVVDHDCVLGDNVHVACGATLSGGVRLGADVMIGTGANLIQGVEVCAGAVIGAGATVVGDVTRPGVYLGTPARRRQ</sequence>
<dbReference type="InterPro" id="IPR020019">
    <property type="entry name" value="AcTrfase_PglD-like"/>
</dbReference>
<reference evidence="7" key="1">
    <citation type="submission" date="2022-06" db="EMBL/GenBank/DDBJ databases">
        <title>A novel DMS-producing enzyme.</title>
        <authorList>
            <person name="Zhang Y."/>
        </authorList>
    </citation>
    <scope>NUCLEOTIDE SEQUENCE</scope>
    <source>
        <strain evidence="7">RT37</strain>
    </source>
</reference>
<accession>A0AAU7KCR3</accession>
<dbReference type="InterPro" id="IPR011004">
    <property type="entry name" value="Trimer_LpxA-like_sf"/>
</dbReference>
<keyword evidence="2" id="KW-0808">Transferase</keyword>
<evidence type="ECO:0000256" key="3">
    <source>
        <dbReference type="ARBA" id="ARBA00022737"/>
    </source>
</evidence>
<dbReference type="Gene3D" id="3.40.50.20">
    <property type="match status" value="1"/>
</dbReference>
<dbReference type="Gene3D" id="2.160.10.10">
    <property type="entry name" value="Hexapeptide repeat proteins"/>
    <property type="match status" value="1"/>
</dbReference>
<gene>
    <name evidence="7" type="ORF">NFG58_12445</name>
</gene>
<protein>
    <submittedName>
        <fullName evidence="7">NeuD/PglB/VioB family sugar acetyltransferase</fullName>
    </submittedName>
</protein>
<dbReference type="Pfam" id="PF00132">
    <property type="entry name" value="Hexapep"/>
    <property type="match status" value="1"/>
</dbReference>
<feature type="site" description="Increases basicity of active site His" evidence="5">
    <location>
        <position position="137"/>
    </location>
</feature>
<dbReference type="PANTHER" id="PTHR43300">
    <property type="entry name" value="ACETYLTRANSFERASE"/>
    <property type="match status" value="1"/>
</dbReference>
<dbReference type="AlphaFoldDB" id="A0AAU7KCR3"/>
<dbReference type="NCBIfam" id="TIGR03570">
    <property type="entry name" value="NeuD_NnaD"/>
    <property type="match status" value="1"/>
</dbReference>
<name>A0AAU7KCR3_9GAMM</name>
<dbReference type="SUPFAM" id="SSF51161">
    <property type="entry name" value="Trimeric LpxA-like enzymes"/>
    <property type="match status" value="1"/>
</dbReference>
<dbReference type="InterPro" id="IPR018357">
    <property type="entry name" value="Hexapep_transf_CS"/>
</dbReference>
<keyword evidence="3" id="KW-0677">Repeat</keyword>
<dbReference type="PROSITE" id="PS00101">
    <property type="entry name" value="HEXAPEP_TRANSFERASES"/>
    <property type="match status" value="1"/>
</dbReference>
<feature type="active site" description="Proton acceptor" evidence="5">
    <location>
        <position position="136"/>
    </location>
</feature>
<dbReference type="RefSeq" id="WP_108132864.1">
    <property type="nucleotide sequence ID" value="NZ_CP098827.1"/>
</dbReference>
<organism evidence="7">
    <name type="scientific">Halomonas sp. RT37</name>
    <dbReference type="NCBI Taxonomy" id="2950872"/>
    <lineage>
        <taxon>Bacteria</taxon>
        <taxon>Pseudomonadati</taxon>
        <taxon>Pseudomonadota</taxon>
        <taxon>Gammaproteobacteria</taxon>
        <taxon>Oceanospirillales</taxon>
        <taxon>Halomonadaceae</taxon>
        <taxon>Halomonas</taxon>
    </lineage>
</organism>